<name>A0A9Q8SLV4_9PEZI</name>
<dbReference type="GeneID" id="73339250"/>
<dbReference type="Proteomes" id="UP000830671">
    <property type="component" value="Chromosome 3"/>
</dbReference>
<keyword evidence="4 8" id="KW-0186">Copper</keyword>
<evidence type="ECO:0000256" key="5">
    <source>
        <dbReference type="ARBA" id="ARBA00023128"/>
    </source>
</evidence>
<dbReference type="FunFam" id="1.10.287.1130:FF:000004">
    <property type="entry name" value="Cytochrome c oxidase copper chaperone"/>
    <property type="match status" value="1"/>
</dbReference>
<dbReference type="InterPro" id="IPR009069">
    <property type="entry name" value="Cys_alpha_HP_mot_SF"/>
</dbReference>
<evidence type="ECO:0000256" key="6">
    <source>
        <dbReference type="ARBA" id="ARBA00023157"/>
    </source>
</evidence>
<reference evidence="9" key="1">
    <citation type="journal article" date="2021" name="Mol. Plant Microbe Interact.">
        <title>Complete Genome Sequence of the Plant-Pathogenic Fungus Colletotrichum lupini.</title>
        <authorList>
            <person name="Baroncelli R."/>
            <person name="Pensec F."/>
            <person name="Da Lio D."/>
            <person name="Boufleur T."/>
            <person name="Vicente I."/>
            <person name="Sarrocco S."/>
            <person name="Picot A."/>
            <person name="Baraldi E."/>
            <person name="Sukno S."/>
            <person name="Thon M."/>
            <person name="Le Floch G."/>
        </authorList>
    </citation>
    <scope>NUCLEOTIDE SEQUENCE</scope>
    <source>
        <strain evidence="9">IMI 504893</strain>
    </source>
</reference>
<sequence length="117" mass="12481">MREMATNTRDSSKACGEVTILSAHPNLCRKPPAEQPDTHFALKMASQAAALPSIATPAAAPAASQEASKPKPCCVCKDEKAKRDECMLFSNAADPSKDCLSTIDQYRACMKGFGFTV</sequence>
<gene>
    <name evidence="9" type="ORF">CLUP02_05232</name>
</gene>
<comment type="similarity">
    <text evidence="2">Belongs to the COX17 family.</text>
</comment>
<dbReference type="SUPFAM" id="SSF47072">
    <property type="entry name" value="Cysteine alpha-hairpin motif"/>
    <property type="match status" value="1"/>
</dbReference>
<dbReference type="EMBL" id="CP019475">
    <property type="protein sequence ID" value="UQC79752.1"/>
    <property type="molecule type" value="Genomic_DNA"/>
</dbReference>
<keyword evidence="5" id="KW-0496">Mitochondrion</keyword>
<evidence type="ECO:0000256" key="4">
    <source>
        <dbReference type="ARBA" id="ARBA00023008"/>
    </source>
</evidence>
<evidence type="ECO:0000256" key="7">
    <source>
        <dbReference type="ARBA" id="ARBA00023186"/>
    </source>
</evidence>
<dbReference type="GO" id="GO:0005758">
    <property type="term" value="C:mitochondrial intermembrane space"/>
    <property type="evidence" value="ECO:0007669"/>
    <property type="project" value="UniProtKB-SubCell"/>
</dbReference>
<dbReference type="Gene3D" id="1.10.287.1130">
    <property type="entry name" value="CytochromE C oxidase copper chaperone"/>
    <property type="match status" value="1"/>
</dbReference>
<comment type="subcellular location">
    <subcellularLocation>
        <location evidence="1">Mitochondrion intermembrane space</location>
    </subcellularLocation>
</comment>
<proteinExistence type="inferred from homology"/>
<keyword evidence="6" id="KW-1015">Disulfide bond</keyword>
<dbReference type="Pfam" id="PF05051">
    <property type="entry name" value="COX17"/>
    <property type="match status" value="1"/>
</dbReference>
<evidence type="ECO:0000256" key="3">
    <source>
        <dbReference type="ARBA" id="ARBA00022723"/>
    </source>
</evidence>
<keyword evidence="7" id="KW-0143">Chaperone</keyword>
<dbReference type="InterPro" id="IPR007745">
    <property type="entry name" value="Cyt_c_oxidase_Cu-chaperone"/>
</dbReference>
<keyword evidence="3 8" id="KW-0479">Metal-binding</keyword>
<evidence type="ECO:0000256" key="2">
    <source>
        <dbReference type="ARBA" id="ARBA00009241"/>
    </source>
</evidence>
<dbReference type="GO" id="GO:0033617">
    <property type="term" value="P:mitochondrial respiratory chain complex IV assembly"/>
    <property type="evidence" value="ECO:0007669"/>
    <property type="project" value="TreeGrafter"/>
</dbReference>
<dbReference type="KEGG" id="clup:CLUP02_05232"/>
<feature type="binding site" evidence="8">
    <location>
        <position position="73"/>
    </location>
    <ligand>
        <name>Cu cation</name>
        <dbReference type="ChEBI" id="CHEBI:23378"/>
    </ligand>
</feature>
<accession>A0A9Q8SLV4</accession>
<evidence type="ECO:0000256" key="8">
    <source>
        <dbReference type="PIRSR" id="PIRSR607745-1"/>
    </source>
</evidence>
<dbReference type="AlphaFoldDB" id="A0A9Q8SLV4"/>
<evidence type="ECO:0000256" key="1">
    <source>
        <dbReference type="ARBA" id="ARBA00004569"/>
    </source>
</evidence>
<feature type="binding site" evidence="8">
    <location>
        <position position="74"/>
    </location>
    <ligand>
        <name>Cu cation</name>
        <dbReference type="ChEBI" id="CHEBI:23378"/>
    </ligand>
</feature>
<dbReference type="GO" id="GO:0005507">
    <property type="term" value="F:copper ion binding"/>
    <property type="evidence" value="ECO:0007669"/>
    <property type="project" value="InterPro"/>
</dbReference>
<dbReference type="RefSeq" id="XP_049141383.1">
    <property type="nucleotide sequence ID" value="XM_049284240.1"/>
</dbReference>
<protein>
    <submittedName>
        <fullName evidence="9">COX17 protein</fullName>
    </submittedName>
</protein>
<keyword evidence="10" id="KW-1185">Reference proteome</keyword>
<dbReference type="PANTHER" id="PTHR16719">
    <property type="entry name" value="CYTOCHROME C OXIDASE COPPER CHAPERONE"/>
    <property type="match status" value="1"/>
</dbReference>
<dbReference type="PANTHER" id="PTHR16719:SF0">
    <property type="entry name" value="CYTOCHROME C OXIDASE COPPER CHAPERONE"/>
    <property type="match status" value="1"/>
</dbReference>
<evidence type="ECO:0000313" key="10">
    <source>
        <dbReference type="Proteomes" id="UP000830671"/>
    </source>
</evidence>
<dbReference type="GO" id="GO:0016531">
    <property type="term" value="F:copper chaperone activity"/>
    <property type="evidence" value="ECO:0007669"/>
    <property type="project" value="InterPro"/>
</dbReference>
<evidence type="ECO:0000313" key="9">
    <source>
        <dbReference type="EMBL" id="UQC79752.1"/>
    </source>
</evidence>
<organism evidence="9 10">
    <name type="scientific">Colletotrichum lupini</name>
    <dbReference type="NCBI Taxonomy" id="145971"/>
    <lineage>
        <taxon>Eukaryota</taxon>
        <taxon>Fungi</taxon>
        <taxon>Dikarya</taxon>
        <taxon>Ascomycota</taxon>
        <taxon>Pezizomycotina</taxon>
        <taxon>Sordariomycetes</taxon>
        <taxon>Hypocreomycetidae</taxon>
        <taxon>Glomerellales</taxon>
        <taxon>Glomerellaceae</taxon>
        <taxon>Colletotrichum</taxon>
        <taxon>Colletotrichum acutatum species complex</taxon>
    </lineage>
</organism>